<protein>
    <submittedName>
        <fullName evidence="2">PhzF family phenazine biosynthesis protein</fullName>
    </submittedName>
</protein>
<dbReference type="Gene3D" id="3.10.310.10">
    <property type="entry name" value="Diaminopimelate Epimerase, Chain A, domain 1"/>
    <property type="match status" value="2"/>
</dbReference>
<dbReference type="PANTHER" id="PTHR13774">
    <property type="entry name" value="PHENAZINE BIOSYNTHESIS PROTEIN"/>
    <property type="match status" value="1"/>
</dbReference>
<accession>A0A3L8P7C5</accession>
<dbReference type="AlphaFoldDB" id="A0A3L8P7C5"/>
<evidence type="ECO:0000313" key="3">
    <source>
        <dbReference type="Proteomes" id="UP000281708"/>
    </source>
</evidence>
<organism evidence="2 3">
    <name type="scientific">Nocardioides mangrovicus</name>
    <dbReference type="NCBI Taxonomy" id="2478913"/>
    <lineage>
        <taxon>Bacteria</taxon>
        <taxon>Bacillati</taxon>
        <taxon>Actinomycetota</taxon>
        <taxon>Actinomycetes</taxon>
        <taxon>Propionibacteriales</taxon>
        <taxon>Nocardioidaceae</taxon>
        <taxon>Nocardioides</taxon>
    </lineage>
</organism>
<dbReference type="Proteomes" id="UP000281708">
    <property type="component" value="Unassembled WGS sequence"/>
</dbReference>
<dbReference type="GO" id="GO:0005737">
    <property type="term" value="C:cytoplasm"/>
    <property type="evidence" value="ECO:0007669"/>
    <property type="project" value="TreeGrafter"/>
</dbReference>
<dbReference type="EMBL" id="RDBE01000001">
    <property type="protein sequence ID" value="RLV50842.1"/>
    <property type="molecule type" value="Genomic_DNA"/>
</dbReference>
<dbReference type="PANTHER" id="PTHR13774:SF32">
    <property type="entry name" value="ANTISENSE-ENHANCING SEQUENCE 1"/>
    <property type="match status" value="1"/>
</dbReference>
<reference evidence="2 3" key="1">
    <citation type="submission" date="2018-10" db="EMBL/GenBank/DDBJ databases">
        <title>Marmoricola sp. 4Q3S-7 whole genome shotgun sequence.</title>
        <authorList>
            <person name="Li F."/>
        </authorList>
    </citation>
    <scope>NUCLEOTIDE SEQUENCE [LARGE SCALE GENOMIC DNA]</scope>
    <source>
        <strain evidence="2 3">4Q3S-7</strain>
    </source>
</reference>
<feature type="active site" evidence="1">
    <location>
        <position position="47"/>
    </location>
</feature>
<gene>
    <name evidence="2" type="ORF">D9V37_02500</name>
</gene>
<comment type="caution">
    <text evidence="2">The sequence shown here is derived from an EMBL/GenBank/DDBJ whole genome shotgun (WGS) entry which is preliminary data.</text>
</comment>
<evidence type="ECO:0000313" key="2">
    <source>
        <dbReference type="EMBL" id="RLV50842.1"/>
    </source>
</evidence>
<dbReference type="OrthoDB" id="9788221at2"/>
<dbReference type="RefSeq" id="WP_121804523.1">
    <property type="nucleotide sequence ID" value="NZ_RDBE01000001.1"/>
</dbReference>
<dbReference type="GO" id="GO:0016853">
    <property type="term" value="F:isomerase activity"/>
    <property type="evidence" value="ECO:0007669"/>
    <property type="project" value="TreeGrafter"/>
</dbReference>
<proteinExistence type="predicted"/>
<evidence type="ECO:0000256" key="1">
    <source>
        <dbReference type="PIRSR" id="PIRSR016184-1"/>
    </source>
</evidence>
<dbReference type="PIRSF" id="PIRSF016184">
    <property type="entry name" value="PhzC_PhzF"/>
    <property type="match status" value="1"/>
</dbReference>
<name>A0A3L8P7C5_9ACTN</name>
<dbReference type="Pfam" id="PF02567">
    <property type="entry name" value="PhzC-PhzF"/>
    <property type="match status" value="2"/>
</dbReference>
<keyword evidence="3" id="KW-1185">Reference proteome</keyword>
<dbReference type="InterPro" id="IPR003719">
    <property type="entry name" value="Phenazine_PhzF-like"/>
</dbReference>
<dbReference type="SUPFAM" id="SSF54506">
    <property type="entry name" value="Diaminopimelate epimerase-like"/>
    <property type="match status" value="1"/>
</dbReference>
<sequence length="279" mass="28811">MRSLPYDVVDVFADEPFSGNQLAVVHGAAGLDDATLLAVTREFGFSETAFPEPVGAAGYRVRIFTPGGEIPFAGHPTLGTAWVLRQNGELREDEVVQTCGAGEVGVRFLESAGLVELTATPRTLEGPLTEEVAGLARGVGLEADDVVGPAWRAGAGLDFSYLPVRPDAVARARPGTDSDVDVYAVTPGDPVRVHSRVFVADLAVPEDPATGSAAAGLGIVLAASGVLPDGGDVEIAQGAELGRPSRLFLTVEARGGVADRVRVAGRVFATMRGTLDVPG</sequence>
<dbReference type="NCBIfam" id="TIGR00654">
    <property type="entry name" value="PhzF_family"/>
    <property type="match status" value="1"/>
</dbReference>